<dbReference type="InterPro" id="IPR036770">
    <property type="entry name" value="Ankyrin_rpt-contain_sf"/>
</dbReference>
<sequence length="669" mass="74635">MAEAIGLVSGALTLAHTLGELGSVVIRLKALWGEIERAPQRVRSLVEEMQILSHLLSDIDSQLNNTVSPDDVWDSGYTAYATRYCRQVFDTLSSLGADLHHEIDSLSRLTRKLGAVRVVLKEGIIRSLERQLRSACGLLQICLQCYSIALGRVSHDKIDGIFTLLQEDRTIRLAKPTQNEPPDAPQKSLHYTRSPRAKKRLYKSALIGTISISTTLDSSLFVATAIPPPWLRSLAWSLTVSRHLQQFNMRYYNNRPNNSDIFMRVKSKDLAGMLHHFQNRSASPFDRDERGLTLLHYAASTGDLAICQKLLELGLDSCIDEDLQDSFSPREIAVLAALWDEGEVSENSIANTQLLRLFGHSPYPEDDYCFFLLGCSSGRYDLTVISALQRLVAPSLHSLPARDRLELARAYCCISLPGDHPDPGIVKYLLRGGESLLPTDVLQSVWEGFSIIHTTAISFGRACRTVTGPTKGLGGKQLVRWRRFAADIITLSKPFMLGYVEKVHHKYAVEICPQVSKADWVGTSLLSLLKGCSLDCFDGSGADLARAKDAWQQVTSFTLAGWLERLTSCGIDLGEYGKKEKEIFDQRPQGMEESYSFALSFNQWVASEQKHTSLMLVARLQSFGYGFDLADWCLVWEMDDQRTAACSRQEEKPQDLPDSALLVPGAWVE</sequence>
<reference evidence="2" key="1">
    <citation type="journal article" date="2023" name="Mol. Phylogenet. Evol.">
        <title>Genome-scale phylogeny and comparative genomics of the fungal order Sordariales.</title>
        <authorList>
            <person name="Hensen N."/>
            <person name="Bonometti L."/>
            <person name="Westerberg I."/>
            <person name="Brannstrom I.O."/>
            <person name="Guillou S."/>
            <person name="Cros-Aarteil S."/>
            <person name="Calhoun S."/>
            <person name="Haridas S."/>
            <person name="Kuo A."/>
            <person name="Mondo S."/>
            <person name="Pangilinan J."/>
            <person name="Riley R."/>
            <person name="LaButti K."/>
            <person name="Andreopoulos B."/>
            <person name="Lipzen A."/>
            <person name="Chen C."/>
            <person name="Yan M."/>
            <person name="Daum C."/>
            <person name="Ng V."/>
            <person name="Clum A."/>
            <person name="Steindorff A."/>
            <person name="Ohm R.A."/>
            <person name="Martin F."/>
            <person name="Silar P."/>
            <person name="Natvig D.O."/>
            <person name="Lalanne C."/>
            <person name="Gautier V."/>
            <person name="Ament-Velasquez S.L."/>
            <person name="Kruys A."/>
            <person name="Hutchinson M.I."/>
            <person name="Powell A.J."/>
            <person name="Barry K."/>
            <person name="Miller A.N."/>
            <person name="Grigoriev I.V."/>
            <person name="Debuchy R."/>
            <person name="Gladieux P."/>
            <person name="Hiltunen Thoren M."/>
            <person name="Johannesson H."/>
        </authorList>
    </citation>
    <scope>NUCLEOTIDE SEQUENCE</scope>
    <source>
        <strain evidence="2">CBS 955.72</strain>
    </source>
</reference>
<organism evidence="2 3">
    <name type="scientific">Lasiosphaeria hispida</name>
    <dbReference type="NCBI Taxonomy" id="260671"/>
    <lineage>
        <taxon>Eukaryota</taxon>
        <taxon>Fungi</taxon>
        <taxon>Dikarya</taxon>
        <taxon>Ascomycota</taxon>
        <taxon>Pezizomycotina</taxon>
        <taxon>Sordariomycetes</taxon>
        <taxon>Sordariomycetidae</taxon>
        <taxon>Sordariales</taxon>
        <taxon>Lasiosphaeriaceae</taxon>
        <taxon>Lasiosphaeria</taxon>
    </lineage>
</organism>
<dbReference type="Pfam" id="PF00023">
    <property type="entry name" value="Ank"/>
    <property type="match status" value="1"/>
</dbReference>
<dbReference type="Gene3D" id="1.25.40.20">
    <property type="entry name" value="Ankyrin repeat-containing domain"/>
    <property type="match status" value="1"/>
</dbReference>
<name>A0AAJ0MB68_9PEZI</name>
<gene>
    <name evidence="2" type="ORF">B0T25DRAFT_552263</name>
</gene>
<evidence type="ECO:0008006" key="4">
    <source>
        <dbReference type="Google" id="ProtNLM"/>
    </source>
</evidence>
<keyword evidence="3" id="KW-1185">Reference proteome</keyword>
<proteinExistence type="predicted"/>
<dbReference type="Proteomes" id="UP001275084">
    <property type="component" value="Unassembled WGS sequence"/>
</dbReference>
<dbReference type="InterPro" id="IPR002110">
    <property type="entry name" value="Ankyrin_rpt"/>
</dbReference>
<evidence type="ECO:0000313" key="3">
    <source>
        <dbReference type="Proteomes" id="UP001275084"/>
    </source>
</evidence>
<feature type="repeat" description="ANK" evidence="1">
    <location>
        <begin position="290"/>
        <end position="322"/>
    </location>
</feature>
<keyword evidence="1" id="KW-0040">ANK repeat</keyword>
<evidence type="ECO:0000256" key="1">
    <source>
        <dbReference type="PROSITE-ProRule" id="PRU00023"/>
    </source>
</evidence>
<dbReference type="PROSITE" id="PS50297">
    <property type="entry name" value="ANK_REP_REGION"/>
    <property type="match status" value="1"/>
</dbReference>
<dbReference type="AlphaFoldDB" id="A0AAJ0MB68"/>
<dbReference type="SUPFAM" id="SSF48403">
    <property type="entry name" value="Ankyrin repeat"/>
    <property type="match status" value="1"/>
</dbReference>
<reference evidence="2" key="2">
    <citation type="submission" date="2023-06" db="EMBL/GenBank/DDBJ databases">
        <authorList>
            <consortium name="Lawrence Berkeley National Laboratory"/>
            <person name="Haridas S."/>
            <person name="Hensen N."/>
            <person name="Bonometti L."/>
            <person name="Westerberg I."/>
            <person name="Brannstrom I.O."/>
            <person name="Guillou S."/>
            <person name="Cros-Aarteil S."/>
            <person name="Calhoun S."/>
            <person name="Kuo A."/>
            <person name="Mondo S."/>
            <person name="Pangilinan J."/>
            <person name="Riley R."/>
            <person name="Labutti K."/>
            <person name="Andreopoulos B."/>
            <person name="Lipzen A."/>
            <person name="Chen C."/>
            <person name="Yanf M."/>
            <person name="Daum C."/>
            <person name="Ng V."/>
            <person name="Clum A."/>
            <person name="Steindorff A."/>
            <person name="Ohm R."/>
            <person name="Martin F."/>
            <person name="Silar P."/>
            <person name="Natvig D."/>
            <person name="Lalanne C."/>
            <person name="Gautier V."/>
            <person name="Ament-Velasquez S.L."/>
            <person name="Kruys A."/>
            <person name="Hutchinson M.I."/>
            <person name="Powell A.J."/>
            <person name="Barry K."/>
            <person name="Miller A.N."/>
            <person name="Grigoriev I.V."/>
            <person name="Debuchy R."/>
            <person name="Gladieux P."/>
            <person name="Thoren M.H."/>
            <person name="Johannesson H."/>
        </authorList>
    </citation>
    <scope>NUCLEOTIDE SEQUENCE</scope>
    <source>
        <strain evidence="2">CBS 955.72</strain>
    </source>
</reference>
<comment type="caution">
    <text evidence="2">The sequence shown here is derived from an EMBL/GenBank/DDBJ whole genome shotgun (WGS) entry which is preliminary data.</text>
</comment>
<dbReference type="PROSITE" id="PS50088">
    <property type="entry name" value="ANK_REPEAT"/>
    <property type="match status" value="1"/>
</dbReference>
<accession>A0AAJ0MB68</accession>
<evidence type="ECO:0000313" key="2">
    <source>
        <dbReference type="EMBL" id="KAK3346549.1"/>
    </source>
</evidence>
<protein>
    <recommendedName>
        <fullName evidence="4">Fungal N-terminal domain-containing protein</fullName>
    </recommendedName>
</protein>
<dbReference type="EMBL" id="JAUIQD010000006">
    <property type="protein sequence ID" value="KAK3346549.1"/>
    <property type="molecule type" value="Genomic_DNA"/>
</dbReference>